<evidence type="ECO:0000313" key="2">
    <source>
        <dbReference type="EMBL" id="MBB3194297.1"/>
    </source>
</evidence>
<comment type="caution">
    <text evidence="2">The sequence shown here is derived from an EMBL/GenBank/DDBJ whole genome shotgun (WGS) entry which is preliminary data.</text>
</comment>
<organism evidence="2 3">
    <name type="scientific">Roseateles terrae</name>
    <dbReference type="NCBI Taxonomy" id="431060"/>
    <lineage>
        <taxon>Bacteria</taxon>
        <taxon>Pseudomonadati</taxon>
        <taxon>Pseudomonadota</taxon>
        <taxon>Betaproteobacteria</taxon>
        <taxon>Burkholderiales</taxon>
        <taxon>Sphaerotilaceae</taxon>
        <taxon>Roseateles</taxon>
    </lineage>
</organism>
<feature type="chain" id="PRO_5046029230" evidence="1">
    <location>
        <begin position="27"/>
        <end position="185"/>
    </location>
</feature>
<evidence type="ECO:0000313" key="3">
    <source>
        <dbReference type="Proteomes" id="UP000574369"/>
    </source>
</evidence>
<reference evidence="2 3" key="1">
    <citation type="submission" date="2020-08" db="EMBL/GenBank/DDBJ databases">
        <title>Genomic Encyclopedia of Type Strains, Phase III (KMG-III): the genomes of soil and plant-associated and newly described type strains.</title>
        <authorList>
            <person name="Whitman W."/>
        </authorList>
    </citation>
    <scope>NUCLEOTIDE SEQUENCE [LARGE SCALE GENOMIC DNA]</scope>
    <source>
        <strain evidence="2 3">CECT 7247</strain>
    </source>
</reference>
<sequence length="185" mass="19430">MQVIQFGKITDFAIFALLLCLESASAAGTDAVPNGCSYNMSLAAGQAANGDHPGSTSWSPESTAPIGVSYYLFVNPLKKQNVCLPGVPTLTFPIKIQPGNILLGNMTIVVDKMVSVNQYSMSGSAVFQKPKLPLGSYTIEGYAVQGGGGVSFMAALYVTPQGVPFKDIKKLFATSVLPLLTSVED</sequence>
<accession>A0ABR6GQB2</accession>
<protein>
    <submittedName>
        <fullName evidence="2">Uncharacterized protein</fullName>
    </submittedName>
</protein>
<dbReference type="RefSeq" id="WP_184294399.1">
    <property type="nucleotide sequence ID" value="NZ_JACHXO010000002.1"/>
</dbReference>
<proteinExistence type="predicted"/>
<feature type="signal peptide" evidence="1">
    <location>
        <begin position="1"/>
        <end position="26"/>
    </location>
</feature>
<keyword evidence="3" id="KW-1185">Reference proteome</keyword>
<evidence type="ECO:0000256" key="1">
    <source>
        <dbReference type="SAM" id="SignalP"/>
    </source>
</evidence>
<keyword evidence="1" id="KW-0732">Signal</keyword>
<name>A0ABR6GQB2_9BURK</name>
<dbReference type="EMBL" id="JACHXO010000002">
    <property type="protein sequence ID" value="MBB3194297.1"/>
    <property type="molecule type" value="Genomic_DNA"/>
</dbReference>
<gene>
    <name evidence="2" type="ORF">FHS28_001682</name>
</gene>
<dbReference type="Proteomes" id="UP000574369">
    <property type="component" value="Unassembled WGS sequence"/>
</dbReference>